<proteinExistence type="inferred from homology"/>
<name>E0XSW6_9BACT</name>
<evidence type="ECO:0000256" key="1">
    <source>
        <dbReference type="ARBA" id="ARBA00005417"/>
    </source>
</evidence>
<dbReference type="GO" id="GO:0022857">
    <property type="term" value="F:transmembrane transporter activity"/>
    <property type="evidence" value="ECO:0007669"/>
    <property type="project" value="TreeGrafter"/>
</dbReference>
<keyword evidence="2" id="KW-0813">Transport</keyword>
<dbReference type="GO" id="GO:0098796">
    <property type="term" value="C:membrane protein complex"/>
    <property type="evidence" value="ECO:0007669"/>
    <property type="project" value="UniProtKB-ARBA"/>
</dbReference>
<dbReference type="Gene3D" id="3.40.50.300">
    <property type="entry name" value="P-loop containing nucleotide triphosphate hydrolases"/>
    <property type="match status" value="1"/>
</dbReference>
<dbReference type="GO" id="GO:0016887">
    <property type="term" value="F:ATP hydrolysis activity"/>
    <property type="evidence" value="ECO:0007669"/>
    <property type="project" value="InterPro"/>
</dbReference>
<dbReference type="AlphaFoldDB" id="E0XSW6"/>
<dbReference type="CDD" id="cd03255">
    <property type="entry name" value="ABC_MJ0796_LolCDE_FtsE"/>
    <property type="match status" value="1"/>
</dbReference>
<dbReference type="InterPro" id="IPR003593">
    <property type="entry name" value="AAA+_ATPase"/>
</dbReference>
<protein>
    <submittedName>
        <fullName evidence="6">ABC-type antimicrobial peptide transport system, ATPase component</fullName>
    </submittedName>
</protein>
<evidence type="ECO:0000313" key="6">
    <source>
        <dbReference type="EMBL" id="ADI17507.1"/>
    </source>
</evidence>
<dbReference type="FunFam" id="3.40.50.300:FF:000032">
    <property type="entry name" value="Export ABC transporter ATP-binding protein"/>
    <property type="match status" value="1"/>
</dbReference>
<dbReference type="SMART" id="SM00382">
    <property type="entry name" value="AAA"/>
    <property type="match status" value="1"/>
</dbReference>
<accession>E0XSW6</accession>
<keyword evidence="4" id="KW-0067">ATP-binding</keyword>
<dbReference type="SUPFAM" id="SSF52540">
    <property type="entry name" value="P-loop containing nucleoside triphosphate hydrolases"/>
    <property type="match status" value="1"/>
</dbReference>
<evidence type="ECO:0000256" key="3">
    <source>
        <dbReference type="ARBA" id="ARBA00022741"/>
    </source>
</evidence>
<dbReference type="InterPro" id="IPR015854">
    <property type="entry name" value="ABC_transpr_LolD-like"/>
</dbReference>
<evidence type="ECO:0000259" key="5">
    <source>
        <dbReference type="PROSITE" id="PS50893"/>
    </source>
</evidence>
<dbReference type="Pfam" id="PF00005">
    <property type="entry name" value="ABC_tran"/>
    <property type="match status" value="1"/>
</dbReference>
<evidence type="ECO:0000256" key="4">
    <source>
        <dbReference type="ARBA" id="ARBA00022840"/>
    </source>
</evidence>
<reference evidence="6" key="1">
    <citation type="journal article" date="2011" name="Environ. Microbiol.">
        <title>Time-series analyses of Monterey Bay coastal microbial picoplankton using a 'genome proxy' microarray.</title>
        <authorList>
            <person name="Rich V.I."/>
            <person name="Pham V.D."/>
            <person name="Eppley J."/>
            <person name="Shi Y."/>
            <person name="DeLong E.F."/>
        </authorList>
    </citation>
    <scope>NUCLEOTIDE SEQUENCE</scope>
</reference>
<dbReference type="InterPro" id="IPR003439">
    <property type="entry name" value="ABC_transporter-like_ATP-bd"/>
</dbReference>
<comment type="similarity">
    <text evidence="1">Belongs to the ABC transporter superfamily.</text>
</comment>
<dbReference type="InterPro" id="IPR027417">
    <property type="entry name" value="P-loop_NTPase"/>
</dbReference>
<evidence type="ECO:0000256" key="2">
    <source>
        <dbReference type="ARBA" id="ARBA00022448"/>
    </source>
</evidence>
<organism evidence="6">
    <name type="scientific">uncultured bacterium HF0130_06E03</name>
    <dbReference type="NCBI Taxonomy" id="710813"/>
    <lineage>
        <taxon>Bacteria</taxon>
        <taxon>environmental samples</taxon>
    </lineage>
</organism>
<dbReference type="InterPro" id="IPR017911">
    <property type="entry name" value="MacB-like_ATP-bd"/>
</dbReference>
<dbReference type="PROSITE" id="PS50893">
    <property type="entry name" value="ABC_TRANSPORTER_2"/>
    <property type="match status" value="1"/>
</dbReference>
<dbReference type="EMBL" id="GU474867">
    <property type="protein sequence ID" value="ADI17507.1"/>
    <property type="molecule type" value="Genomic_DNA"/>
</dbReference>
<dbReference type="GO" id="GO:0005886">
    <property type="term" value="C:plasma membrane"/>
    <property type="evidence" value="ECO:0007669"/>
    <property type="project" value="TreeGrafter"/>
</dbReference>
<dbReference type="PROSITE" id="PS00211">
    <property type="entry name" value="ABC_TRANSPORTER_1"/>
    <property type="match status" value="1"/>
</dbReference>
<dbReference type="GO" id="GO:0005524">
    <property type="term" value="F:ATP binding"/>
    <property type="evidence" value="ECO:0007669"/>
    <property type="project" value="UniProtKB-KW"/>
</dbReference>
<dbReference type="PANTHER" id="PTHR24220:SF689">
    <property type="entry name" value="LIPOPROTEIN-RELEASING SYSTEM ATP-BINDING PROTEIN LOLD"/>
    <property type="match status" value="1"/>
</dbReference>
<dbReference type="PANTHER" id="PTHR24220">
    <property type="entry name" value="IMPORT ATP-BINDING PROTEIN"/>
    <property type="match status" value="1"/>
</dbReference>
<dbReference type="InterPro" id="IPR017871">
    <property type="entry name" value="ABC_transporter-like_CS"/>
</dbReference>
<sequence length="227" mass="25300">MNTKRNIVLRARGLHKIFESGGRMLEVLDNINMDVSRGELVAIMGASGVGKSTLLHILGALDQPTSGELNIIGKNVFEMSLDKQARFRNKHIGFVFQHHHLLPEFTALENVLFPARIAGKSDELYGRGKELLETVGLRERMSHRPDQLSGGECQRVAVVRAIIMSPDVVLADEPSGNLDTTNSESLHSLLRIMAEKDRQAFVIMTHDIKLAEQMDRCGYLEDGCVHF</sequence>
<keyword evidence="3" id="KW-0547">Nucleotide-binding</keyword>
<feature type="domain" description="ABC transporter" evidence="5">
    <location>
        <begin position="9"/>
        <end position="227"/>
    </location>
</feature>